<dbReference type="Pfam" id="PF01070">
    <property type="entry name" value="FMN_dh"/>
    <property type="match status" value="1"/>
</dbReference>
<evidence type="ECO:0000313" key="10">
    <source>
        <dbReference type="Proteomes" id="UP000661077"/>
    </source>
</evidence>
<dbReference type="RefSeq" id="WP_203169289.1">
    <property type="nucleotide sequence ID" value="NZ_JAEVLS010000005.1"/>
</dbReference>
<reference evidence="9 10" key="1">
    <citation type="journal article" date="2021" name="Int. J. Syst. Evol. Microbiol.">
        <title>Steroidobacter gossypii sp. nov., isolated from soil of cotton cropping field.</title>
        <authorList>
            <person name="Huang R."/>
            <person name="Yang S."/>
            <person name="Zhen C."/>
            <person name="Liu W."/>
        </authorList>
    </citation>
    <scope>NUCLEOTIDE SEQUENCE [LARGE SCALE GENOMIC DNA]</scope>
    <source>
        <strain evidence="9 10">S1-65</strain>
    </source>
</reference>
<dbReference type="PROSITE" id="PS00557">
    <property type="entry name" value="FMN_HYDROXY_ACID_DH_1"/>
    <property type="match status" value="1"/>
</dbReference>
<comment type="caution">
    <text evidence="9">The sequence shown here is derived from an EMBL/GenBank/DDBJ whole genome shotgun (WGS) entry which is preliminary data.</text>
</comment>
<evidence type="ECO:0000256" key="5">
    <source>
        <dbReference type="ARBA" id="ARBA00023002"/>
    </source>
</evidence>
<dbReference type="SUPFAM" id="SSF51395">
    <property type="entry name" value="FMN-linked oxidoreductases"/>
    <property type="match status" value="1"/>
</dbReference>
<dbReference type="InterPro" id="IPR037396">
    <property type="entry name" value="FMN_HAD"/>
</dbReference>
<accession>A0ABS1X1P1</accession>
<gene>
    <name evidence="9" type="primary">lldD</name>
    <name evidence="9" type="ORF">JM946_20735</name>
</gene>
<dbReference type="PANTHER" id="PTHR10578">
    <property type="entry name" value="S -2-HYDROXY-ACID OXIDASE-RELATED"/>
    <property type="match status" value="1"/>
</dbReference>
<feature type="domain" description="FMN hydroxy acid dehydrogenase" evidence="8">
    <location>
        <begin position="1"/>
        <end position="376"/>
    </location>
</feature>
<dbReference type="InterPro" id="IPR013785">
    <property type="entry name" value="Aldolase_TIM"/>
</dbReference>
<dbReference type="InterPro" id="IPR020920">
    <property type="entry name" value="LldD"/>
</dbReference>
<evidence type="ECO:0000313" key="9">
    <source>
        <dbReference type="EMBL" id="MBM0107169.1"/>
    </source>
</evidence>
<dbReference type="InterPro" id="IPR008259">
    <property type="entry name" value="FMN_hydac_DH_AS"/>
</dbReference>
<comment type="similarity">
    <text evidence="7">Belongs to the FMN-dependent alpha-hydroxy acid dehydrogenase family.</text>
</comment>
<sequence length="376" mass="40195">MILASSKDFRRAAQRRLPRFLFDYIDGGAYDERTMHTNVSDLTEIALKQRVLRDVSKIDLSTTLFGRKLSMPVALGPVGISGMCARRGETQAALAACNAGVPFTLSTVSICSLEEVAKGCPAPIWFQLYVIRDRGFMRDMLARAKAVGVQALVFTVDMPVPGARYRDAHSGMSGRYAPLQRVLQAMGKPGWAWDVGLHGRPHSLGNLASVLGAKSGLGDYMGWLGANFDPAIRWEDLDWLRQAWDGPLIIKGILDPDDAKSAAKLGADGIVVSNHGGRQLDGVLSSARALPAIADAVKGKLTILADSGVRSGLDVVRLMALGAEGVMLGRAWAFALAANGGAGVSQMLDIFAKEMRVAMALTSVCNVSEIDRSILA</sequence>
<dbReference type="NCBIfam" id="NF008398">
    <property type="entry name" value="PRK11197.1"/>
    <property type="match status" value="1"/>
</dbReference>
<evidence type="ECO:0000256" key="3">
    <source>
        <dbReference type="ARBA" id="ARBA00022630"/>
    </source>
</evidence>
<evidence type="ECO:0000256" key="1">
    <source>
        <dbReference type="ARBA" id="ARBA00001917"/>
    </source>
</evidence>
<keyword evidence="4" id="KW-0288">FMN</keyword>
<dbReference type="InterPro" id="IPR012133">
    <property type="entry name" value="Alpha-hydoxy_acid_DH_FMN"/>
</dbReference>
<dbReference type="NCBIfam" id="NF033901">
    <property type="entry name" value="L_lactate_LldD"/>
    <property type="match status" value="1"/>
</dbReference>
<evidence type="ECO:0000259" key="8">
    <source>
        <dbReference type="PROSITE" id="PS51349"/>
    </source>
</evidence>
<evidence type="ECO:0000256" key="7">
    <source>
        <dbReference type="ARBA" id="ARBA00024042"/>
    </source>
</evidence>
<dbReference type="EMBL" id="JAEVLS010000005">
    <property type="protein sequence ID" value="MBM0107169.1"/>
    <property type="molecule type" value="Genomic_DNA"/>
</dbReference>
<dbReference type="Proteomes" id="UP000661077">
    <property type="component" value="Unassembled WGS sequence"/>
</dbReference>
<dbReference type="Gene3D" id="3.20.20.70">
    <property type="entry name" value="Aldolase class I"/>
    <property type="match status" value="1"/>
</dbReference>
<evidence type="ECO:0000256" key="2">
    <source>
        <dbReference type="ARBA" id="ARBA00022475"/>
    </source>
</evidence>
<dbReference type="InterPro" id="IPR000262">
    <property type="entry name" value="FMN-dep_DH"/>
</dbReference>
<keyword evidence="5" id="KW-0560">Oxidoreductase</keyword>
<proteinExistence type="inferred from homology"/>
<evidence type="ECO:0000256" key="6">
    <source>
        <dbReference type="ARBA" id="ARBA00023136"/>
    </source>
</evidence>
<comment type="cofactor">
    <cofactor evidence="1">
        <name>FMN</name>
        <dbReference type="ChEBI" id="CHEBI:58210"/>
    </cofactor>
</comment>
<protein>
    <submittedName>
        <fullName evidence="9">FMN-dependent L-lactate dehydrogenase LldD</fullName>
    </submittedName>
</protein>
<dbReference type="CDD" id="cd02809">
    <property type="entry name" value="alpha_hydroxyacid_oxid_FMN"/>
    <property type="match status" value="1"/>
</dbReference>
<evidence type="ECO:0000256" key="4">
    <source>
        <dbReference type="ARBA" id="ARBA00022643"/>
    </source>
</evidence>
<keyword evidence="6" id="KW-0472">Membrane</keyword>
<dbReference type="PIRSF" id="PIRSF000138">
    <property type="entry name" value="Al-hdrx_acd_dh"/>
    <property type="match status" value="1"/>
</dbReference>
<name>A0ABS1X1P1_9GAMM</name>
<keyword evidence="2" id="KW-1003">Cell membrane</keyword>
<dbReference type="PROSITE" id="PS51349">
    <property type="entry name" value="FMN_HYDROXY_ACID_DH_2"/>
    <property type="match status" value="1"/>
</dbReference>
<keyword evidence="10" id="KW-1185">Reference proteome</keyword>
<dbReference type="PANTHER" id="PTHR10578:SF85">
    <property type="entry name" value="L-LACTATE DEHYDROGENASE"/>
    <property type="match status" value="1"/>
</dbReference>
<organism evidence="9 10">
    <name type="scientific">Steroidobacter gossypii</name>
    <dbReference type="NCBI Taxonomy" id="2805490"/>
    <lineage>
        <taxon>Bacteria</taxon>
        <taxon>Pseudomonadati</taxon>
        <taxon>Pseudomonadota</taxon>
        <taxon>Gammaproteobacteria</taxon>
        <taxon>Steroidobacterales</taxon>
        <taxon>Steroidobacteraceae</taxon>
        <taxon>Steroidobacter</taxon>
    </lineage>
</organism>
<keyword evidence="3" id="KW-0285">Flavoprotein</keyword>